<dbReference type="HOGENOM" id="CLU_080664_2_1_1"/>
<comment type="caution">
    <text evidence="2">The sequence shown here is derived from an EMBL/GenBank/DDBJ whole genome shotgun (WGS) entry which is preliminary data.</text>
</comment>
<evidence type="ECO:0000313" key="2">
    <source>
        <dbReference type="EMBL" id="EKJ69944.1"/>
    </source>
</evidence>
<name>K3V9A0_FUSPC</name>
<proteinExistence type="predicted"/>
<dbReference type="OrthoDB" id="1601230at2759"/>
<dbReference type="PROSITE" id="PS51502">
    <property type="entry name" value="S_R_A_B_BARREL"/>
    <property type="match status" value="1"/>
</dbReference>
<dbReference type="Pfam" id="PF07876">
    <property type="entry name" value="Dabb"/>
    <property type="match status" value="1"/>
</dbReference>
<dbReference type="InterPro" id="IPR011008">
    <property type="entry name" value="Dimeric_a/b-barrel"/>
</dbReference>
<feature type="domain" description="Stress-response A/B barrel" evidence="1">
    <location>
        <begin position="3"/>
        <end position="104"/>
    </location>
</feature>
<dbReference type="AlphaFoldDB" id="K3V9A0"/>
<sequence>MTVTHILLVSFKPSASQATVDSICNRIIAFKETCLDPDGKPYVLATSGGINNNPEHSNKNMTHGFIIEFRNDADRVYFLNVDVAHKEFVEHIDPNNNDFLTLDFTDGVYGPSLT</sequence>
<dbReference type="EMBL" id="AFNW01000320">
    <property type="protein sequence ID" value="EKJ69944.1"/>
    <property type="molecule type" value="Genomic_DNA"/>
</dbReference>
<protein>
    <recommendedName>
        <fullName evidence="1">Stress-response A/B barrel domain-containing protein</fullName>
    </recommendedName>
</protein>
<dbReference type="SMART" id="SM00886">
    <property type="entry name" value="Dabb"/>
    <property type="match status" value="1"/>
</dbReference>
<gene>
    <name evidence="2" type="ORF">FPSE_09894</name>
</gene>
<dbReference type="Proteomes" id="UP000007978">
    <property type="component" value="Chromosome 4"/>
</dbReference>
<dbReference type="eggNOG" id="ENOG502RFXX">
    <property type="taxonomic scope" value="Eukaryota"/>
</dbReference>
<dbReference type="SUPFAM" id="SSF54909">
    <property type="entry name" value="Dimeric alpha+beta barrel"/>
    <property type="match status" value="1"/>
</dbReference>
<dbReference type="Gene3D" id="3.30.70.100">
    <property type="match status" value="1"/>
</dbReference>
<keyword evidence="3" id="KW-1185">Reference proteome</keyword>
<evidence type="ECO:0000259" key="1">
    <source>
        <dbReference type="PROSITE" id="PS51502"/>
    </source>
</evidence>
<dbReference type="RefSeq" id="XP_009261286.1">
    <property type="nucleotide sequence ID" value="XM_009263011.1"/>
</dbReference>
<evidence type="ECO:0000313" key="3">
    <source>
        <dbReference type="Proteomes" id="UP000007978"/>
    </source>
</evidence>
<dbReference type="KEGG" id="fpu:FPSE_09894"/>
<reference evidence="2 3" key="1">
    <citation type="journal article" date="2012" name="PLoS Pathog.">
        <title>Comparative pathogenomics reveals horizontally acquired novel virulence genes in fungi infecting cereal hosts.</title>
        <authorList>
            <person name="Gardiner D.M."/>
            <person name="McDonald M.C."/>
            <person name="Covarelli L."/>
            <person name="Solomon P.S."/>
            <person name="Rusu A.G."/>
            <person name="Marshall M."/>
            <person name="Kazan K."/>
            <person name="Chakraborty S."/>
            <person name="McDonald B.A."/>
            <person name="Manners J.M."/>
        </authorList>
    </citation>
    <scope>NUCLEOTIDE SEQUENCE [LARGE SCALE GENOMIC DNA]</scope>
    <source>
        <strain evidence="2 3">CS3096</strain>
    </source>
</reference>
<accession>K3V9A0</accession>
<dbReference type="InterPro" id="IPR013097">
    <property type="entry name" value="Dabb"/>
</dbReference>
<organism evidence="2 3">
    <name type="scientific">Fusarium pseudograminearum (strain CS3096)</name>
    <name type="common">Wheat and barley crown-rot fungus</name>
    <dbReference type="NCBI Taxonomy" id="1028729"/>
    <lineage>
        <taxon>Eukaryota</taxon>
        <taxon>Fungi</taxon>
        <taxon>Dikarya</taxon>
        <taxon>Ascomycota</taxon>
        <taxon>Pezizomycotina</taxon>
        <taxon>Sordariomycetes</taxon>
        <taxon>Hypocreomycetidae</taxon>
        <taxon>Hypocreales</taxon>
        <taxon>Nectriaceae</taxon>
        <taxon>Fusarium</taxon>
    </lineage>
</organism>
<dbReference type="GeneID" id="20368511"/>